<name>A0A6J7WZ76_9CAUD</name>
<evidence type="ECO:0000313" key="1">
    <source>
        <dbReference type="EMBL" id="CAB5223316.1"/>
    </source>
</evidence>
<dbReference type="EMBL" id="LR798318">
    <property type="protein sequence ID" value="CAB5223316.1"/>
    <property type="molecule type" value="Genomic_DNA"/>
</dbReference>
<proteinExistence type="predicted"/>
<reference evidence="1" key="1">
    <citation type="submission" date="2020-05" db="EMBL/GenBank/DDBJ databases">
        <authorList>
            <person name="Chiriac C."/>
            <person name="Salcher M."/>
            <person name="Ghai R."/>
            <person name="Kavagutti S V."/>
        </authorList>
    </citation>
    <scope>NUCLEOTIDE SEQUENCE</scope>
</reference>
<protein>
    <submittedName>
        <fullName evidence="1">Uncharacterized protein</fullName>
    </submittedName>
</protein>
<gene>
    <name evidence="1" type="ORF">UFOVP381_27</name>
</gene>
<accession>A0A6J7WZ76</accession>
<sequence>MTLKELSVELLAVKKLEAEAKTKRLELERQLLDLVEGDHGTGFQINSGYTYEADPASLMMATMSWPAELQPAYLSPKIDEMRLNKIRREMPELWQQIIQEVEIKYKPTSVSLLIDFE</sequence>
<organism evidence="1">
    <name type="scientific">uncultured Caudovirales phage</name>
    <dbReference type="NCBI Taxonomy" id="2100421"/>
    <lineage>
        <taxon>Viruses</taxon>
        <taxon>Duplodnaviria</taxon>
        <taxon>Heunggongvirae</taxon>
        <taxon>Uroviricota</taxon>
        <taxon>Caudoviricetes</taxon>
        <taxon>Peduoviridae</taxon>
        <taxon>Maltschvirus</taxon>
        <taxon>Maltschvirus maltsch</taxon>
    </lineage>
</organism>